<proteinExistence type="predicted"/>
<reference evidence="1 2" key="1">
    <citation type="submission" date="2022-09" db="EMBL/GenBank/DDBJ databases">
        <authorList>
            <person name="Palmer J.M."/>
        </authorList>
    </citation>
    <scope>NUCLEOTIDE SEQUENCE [LARGE SCALE GENOMIC DNA]</scope>
    <source>
        <strain evidence="1 2">DSM 7382</strain>
    </source>
</reference>
<keyword evidence="2" id="KW-1185">Reference proteome</keyword>
<sequence length="122" mass="13425">MIDIDIEMNGVRPPVLCFVFSFECVRASYVPTICANASLYTDELRIPPGNSVTSLTAFVACPVDVVFSIRRDLTASKNLQTELIPGWCFEIQTVAIDVDEFSYSARTNCLQTSKTVKAAHLG</sequence>
<gene>
    <name evidence="1" type="ORF">QCA50_013489</name>
</gene>
<evidence type="ECO:0000313" key="1">
    <source>
        <dbReference type="EMBL" id="KAK7683227.1"/>
    </source>
</evidence>
<dbReference type="AlphaFoldDB" id="A0AAW0FSZ7"/>
<accession>A0AAW0FSZ7</accession>
<comment type="caution">
    <text evidence="1">The sequence shown here is derived from an EMBL/GenBank/DDBJ whole genome shotgun (WGS) entry which is preliminary data.</text>
</comment>
<evidence type="ECO:0000313" key="2">
    <source>
        <dbReference type="Proteomes" id="UP001385951"/>
    </source>
</evidence>
<dbReference type="Proteomes" id="UP001385951">
    <property type="component" value="Unassembled WGS sequence"/>
</dbReference>
<name>A0AAW0FSZ7_9APHY</name>
<organism evidence="1 2">
    <name type="scientific">Cerrena zonata</name>
    <dbReference type="NCBI Taxonomy" id="2478898"/>
    <lineage>
        <taxon>Eukaryota</taxon>
        <taxon>Fungi</taxon>
        <taxon>Dikarya</taxon>
        <taxon>Basidiomycota</taxon>
        <taxon>Agaricomycotina</taxon>
        <taxon>Agaricomycetes</taxon>
        <taxon>Polyporales</taxon>
        <taxon>Cerrenaceae</taxon>
        <taxon>Cerrena</taxon>
    </lineage>
</organism>
<dbReference type="EMBL" id="JASBNA010000031">
    <property type="protein sequence ID" value="KAK7683227.1"/>
    <property type="molecule type" value="Genomic_DNA"/>
</dbReference>
<protein>
    <submittedName>
        <fullName evidence="1">Uncharacterized protein</fullName>
    </submittedName>
</protein>